<organism evidence="3 4">
    <name type="scientific">Pleurotus ostreatus</name>
    <name type="common">Oyster mushroom</name>
    <name type="synonym">White-rot fungus</name>
    <dbReference type="NCBI Taxonomy" id="5322"/>
    <lineage>
        <taxon>Eukaryota</taxon>
        <taxon>Fungi</taxon>
        <taxon>Dikarya</taxon>
        <taxon>Basidiomycota</taxon>
        <taxon>Agaricomycotina</taxon>
        <taxon>Agaricomycetes</taxon>
        <taxon>Agaricomycetidae</taxon>
        <taxon>Agaricales</taxon>
        <taxon>Pleurotineae</taxon>
        <taxon>Pleurotaceae</taxon>
        <taxon>Pleurotus</taxon>
    </lineage>
</organism>
<keyword evidence="2" id="KW-0812">Transmembrane</keyword>
<dbReference type="OrthoDB" id="2756615at2759"/>
<evidence type="ECO:0000256" key="2">
    <source>
        <dbReference type="SAM" id="Phobius"/>
    </source>
</evidence>
<dbReference type="Proteomes" id="UP000623687">
    <property type="component" value="Unassembled WGS sequence"/>
</dbReference>
<sequence length="672" mass="72989">MSHHDLAVLLDGADPSVTYGPGWSQISKPHGNFIGGSAMEGSGNLAFNVSFYGLWFTPVCLRDKIYIVWFVGVSLSAIGVINTTTNPFASIDNNTVQGGYLDLPNYRPWYTSPVLSDHQHDLSFFIPNALYAMLDYLVVTAGPSTPLLGKTIIADDFDADIQYKGSWETDFGQIFPARDSNSTGRLSYRNTTHFTRHPGSSFSFDFTGTTVSVYCILQSHLAGRLGAKFSIDGSSATTYAAEFNNSTMRSFDRTHTQFFNGTVSAGTHRLDVEVTEVTGDQSFMLDYILYEASYENALSKPAAKPRTEEEGSSKLPFGVTAGVIAAAVVLLILLIAFCWRRKRRAKSVEVEQGAIDLTAQHPAFGQDTPEMAHRGTFYRKSSFGISSQTLVAGPESEPEHPGLPRLPSFAFPSVPPGNDDIHRIDPFTISSSRPSSPHRRKKSEFLASIDTTNRHYPNASTSSGFHLPSPSSYHASQSSSDVTSSGLLAASAPSSPHHLTHASSRSMSSRRSKSITDPDNLDSLPRPPSSHTPSHSKHNRTLTSATNTSTYTTAASNSHSSGAPHHSRNSSHMSFNYAGGPIPQVELRRRTQEIYEMVARLESDITLAAAGAGANGGEGEHRVQELRRRVEVLTRENARLHNQSTMSASLPTIITTVDEPPPAYHTPGPATC</sequence>
<reference evidence="3" key="1">
    <citation type="submission" date="2019-07" db="EMBL/GenBank/DDBJ databases">
        <authorList>
            <person name="Palmer J.M."/>
        </authorList>
    </citation>
    <scope>NUCLEOTIDE SEQUENCE</scope>
    <source>
        <strain evidence="3">PC9</strain>
    </source>
</reference>
<dbReference type="Gene3D" id="2.60.120.260">
    <property type="entry name" value="Galactose-binding domain-like"/>
    <property type="match status" value="1"/>
</dbReference>
<dbReference type="VEuPathDB" id="FungiDB:PC9H_007041"/>
<evidence type="ECO:0000256" key="1">
    <source>
        <dbReference type="SAM" id="MobiDB-lite"/>
    </source>
</evidence>
<protein>
    <submittedName>
        <fullName evidence="3">Uncharacterized protein</fullName>
    </submittedName>
</protein>
<proteinExistence type="predicted"/>
<dbReference type="GeneID" id="59376859"/>
<accession>A0A8H6ZQD1</accession>
<keyword evidence="2" id="KW-0472">Membrane</keyword>
<gene>
    <name evidence="3" type="ORF">PC9H_007041</name>
</gene>
<evidence type="ECO:0000313" key="4">
    <source>
        <dbReference type="Proteomes" id="UP000623687"/>
    </source>
</evidence>
<feature type="region of interest" description="Disordered" evidence="1">
    <location>
        <begin position="390"/>
        <end position="441"/>
    </location>
</feature>
<evidence type="ECO:0000313" key="3">
    <source>
        <dbReference type="EMBL" id="KAF7427825.1"/>
    </source>
</evidence>
<keyword evidence="2" id="KW-1133">Transmembrane helix</keyword>
<keyword evidence="4" id="KW-1185">Reference proteome</keyword>
<feature type="compositionally biased region" description="Polar residues" evidence="1">
    <location>
        <begin position="453"/>
        <end position="464"/>
    </location>
</feature>
<dbReference type="RefSeq" id="XP_036630197.1">
    <property type="nucleotide sequence ID" value="XM_036776577.1"/>
</dbReference>
<dbReference type="EMBL" id="JACETU010000005">
    <property type="protein sequence ID" value="KAF7427825.1"/>
    <property type="molecule type" value="Genomic_DNA"/>
</dbReference>
<feature type="transmembrane region" description="Helical" evidence="2">
    <location>
        <begin position="315"/>
        <end position="339"/>
    </location>
</feature>
<name>A0A8H6ZQD1_PLEOS</name>
<dbReference type="AlphaFoldDB" id="A0A8H6ZQD1"/>
<comment type="caution">
    <text evidence="3">The sequence shown here is derived from an EMBL/GenBank/DDBJ whole genome shotgun (WGS) entry which is preliminary data.</text>
</comment>
<feature type="compositionally biased region" description="Low complexity" evidence="1">
    <location>
        <begin position="469"/>
        <end position="507"/>
    </location>
</feature>
<feature type="compositionally biased region" description="Low complexity" evidence="1">
    <location>
        <begin position="541"/>
        <end position="561"/>
    </location>
</feature>
<feature type="region of interest" description="Disordered" evidence="1">
    <location>
        <begin position="453"/>
        <end position="577"/>
    </location>
</feature>